<keyword evidence="3" id="KW-1185">Reference proteome</keyword>
<proteinExistence type="predicted"/>
<evidence type="ECO:0000256" key="1">
    <source>
        <dbReference type="SAM" id="Phobius"/>
    </source>
</evidence>
<organism evidence="2 3">
    <name type="scientific">Halteria grandinella</name>
    <dbReference type="NCBI Taxonomy" id="5974"/>
    <lineage>
        <taxon>Eukaryota</taxon>
        <taxon>Sar</taxon>
        <taxon>Alveolata</taxon>
        <taxon>Ciliophora</taxon>
        <taxon>Intramacronucleata</taxon>
        <taxon>Spirotrichea</taxon>
        <taxon>Stichotrichia</taxon>
        <taxon>Sporadotrichida</taxon>
        <taxon>Halteriidae</taxon>
        <taxon>Halteria</taxon>
    </lineage>
</organism>
<keyword evidence="1" id="KW-0472">Membrane</keyword>
<comment type="caution">
    <text evidence="2">The sequence shown here is derived from an EMBL/GenBank/DDBJ whole genome shotgun (WGS) entry which is preliminary data.</text>
</comment>
<gene>
    <name evidence="2" type="ORF">FGO68_gene8705</name>
</gene>
<sequence length="121" mass="13167">MTLGMACTIYSKAPIDGSWIVIIPIWVTILSRSITPAIRPCPIHRHTQPTVSYITVAAFALFMAFTKYPFTSVRCLTRREILIIEFSMYEVSAVAGITLHQSGGGVTAAVGVAYTALALFI</sequence>
<feature type="transmembrane region" description="Helical" evidence="1">
    <location>
        <begin position="50"/>
        <end position="70"/>
    </location>
</feature>
<keyword evidence="1" id="KW-0812">Transmembrane</keyword>
<accession>A0A8J8SX19</accession>
<name>A0A8J8SX19_HALGN</name>
<dbReference type="Proteomes" id="UP000785679">
    <property type="component" value="Unassembled WGS sequence"/>
</dbReference>
<reference evidence="2" key="1">
    <citation type="submission" date="2019-06" db="EMBL/GenBank/DDBJ databases">
        <authorList>
            <person name="Zheng W."/>
        </authorList>
    </citation>
    <scope>NUCLEOTIDE SEQUENCE</scope>
    <source>
        <strain evidence="2">QDHG01</strain>
    </source>
</reference>
<dbReference type="AlphaFoldDB" id="A0A8J8SX19"/>
<feature type="transmembrane region" description="Helical" evidence="1">
    <location>
        <begin position="19"/>
        <end position="38"/>
    </location>
</feature>
<keyword evidence="1" id="KW-1133">Transmembrane helix</keyword>
<dbReference type="EMBL" id="RRYP01018801">
    <property type="protein sequence ID" value="TNV73476.1"/>
    <property type="molecule type" value="Genomic_DNA"/>
</dbReference>
<protein>
    <submittedName>
        <fullName evidence="2">Uncharacterized protein</fullName>
    </submittedName>
</protein>
<evidence type="ECO:0000313" key="3">
    <source>
        <dbReference type="Proteomes" id="UP000785679"/>
    </source>
</evidence>
<evidence type="ECO:0000313" key="2">
    <source>
        <dbReference type="EMBL" id="TNV73476.1"/>
    </source>
</evidence>